<feature type="repeat" description="ANK" evidence="4">
    <location>
        <begin position="250"/>
        <end position="282"/>
    </location>
</feature>
<dbReference type="Gene3D" id="1.20.80.10">
    <property type="match status" value="1"/>
</dbReference>
<dbReference type="InterPro" id="IPR000582">
    <property type="entry name" value="Acyl-CoA-binding_protein"/>
</dbReference>
<keyword evidence="3" id="KW-0446">Lipid-binding</keyword>
<feature type="compositionally biased region" description="Acidic residues" evidence="5">
    <location>
        <begin position="136"/>
        <end position="145"/>
    </location>
</feature>
<dbReference type="AlphaFoldDB" id="F4PPJ5"/>
<feature type="repeat" description="ANK" evidence="4">
    <location>
        <begin position="217"/>
        <end position="249"/>
    </location>
</feature>
<dbReference type="GO" id="GO:0000062">
    <property type="term" value="F:fatty-acyl-CoA binding"/>
    <property type="evidence" value="ECO:0007669"/>
    <property type="project" value="InterPro"/>
</dbReference>
<dbReference type="InterPro" id="IPR014352">
    <property type="entry name" value="FERM/acyl-CoA-bd_prot_sf"/>
</dbReference>
<dbReference type="PANTHER" id="PTHR24119">
    <property type="entry name" value="ACYL-COA-BINDING DOMAIN-CONTAINING PROTEIN 6"/>
    <property type="match status" value="1"/>
</dbReference>
<accession>F4PPJ5</accession>
<keyword evidence="1" id="KW-0677">Repeat</keyword>
<dbReference type="Pfam" id="PF12796">
    <property type="entry name" value="Ank_2"/>
    <property type="match status" value="1"/>
</dbReference>
<dbReference type="EMBL" id="GL883009">
    <property type="protein sequence ID" value="EGG22308.1"/>
    <property type="molecule type" value="Genomic_DNA"/>
</dbReference>
<keyword evidence="2 4" id="KW-0040">ANK repeat</keyword>
<evidence type="ECO:0000313" key="7">
    <source>
        <dbReference type="EMBL" id="EGG22308.1"/>
    </source>
</evidence>
<keyword evidence="8" id="KW-1185">Reference proteome</keyword>
<gene>
    <name evidence="7" type="primary">acbd6</name>
    <name evidence="7" type="ORF">DFA_04426</name>
</gene>
<evidence type="ECO:0000256" key="2">
    <source>
        <dbReference type="ARBA" id="ARBA00023043"/>
    </source>
</evidence>
<dbReference type="InterPro" id="IPR002110">
    <property type="entry name" value="Ankyrin_rpt"/>
</dbReference>
<proteinExistence type="predicted"/>
<dbReference type="PANTHER" id="PTHR24119:SF0">
    <property type="entry name" value="ACYL-COA-BINDING DOMAIN-CONTAINING PROTEIN 6"/>
    <property type="match status" value="1"/>
</dbReference>
<dbReference type="PROSITE" id="PS51228">
    <property type="entry name" value="ACB_2"/>
    <property type="match status" value="1"/>
</dbReference>
<dbReference type="PROSITE" id="PS50088">
    <property type="entry name" value="ANK_REPEAT"/>
    <property type="match status" value="2"/>
</dbReference>
<evidence type="ECO:0000313" key="8">
    <source>
        <dbReference type="Proteomes" id="UP000007797"/>
    </source>
</evidence>
<feature type="compositionally biased region" description="Basic and acidic residues" evidence="5">
    <location>
        <begin position="121"/>
        <end position="135"/>
    </location>
</feature>
<sequence length="303" mass="34850">MNLDIQELDINKKLEILNHTFDEAVKYLNTHKIADINNDKQLFFYAHYKQATVGKCNTKQPSLFDFVGRSKWNSWNDLGNMDKEDAKIEYMTFLETLVPHWLDQVTKETEDEMNASASSTKTEKKEVKEKNHDDIFESDSDDEEAKEPAQGKGTMGPVMSRFSMVDEKILEESKNQKKDLCYYVSSDELDIVRKMLTTATAVEEESLKIMVNERDEQGRTPLIWGCDRGNLEMVQLLIESGANINDSDLDGLTSLHYACMCSHYNVIKLLLENGARKDLTDNEQQTPLQMVDHLEKEILSLFN</sequence>
<feature type="domain" description="ACB" evidence="6">
    <location>
        <begin position="17"/>
        <end position="103"/>
    </location>
</feature>
<evidence type="ECO:0000256" key="1">
    <source>
        <dbReference type="ARBA" id="ARBA00022737"/>
    </source>
</evidence>
<dbReference type="Gene3D" id="1.25.40.20">
    <property type="entry name" value="Ankyrin repeat-containing domain"/>
    <property type="match status" value="1"/>
</dbReference>
<dbReference type="SUPFAM" id="SSF48403">
    <property type="entry name" value="Ankyrin repeat"/>
    <property type="match status" value="1"/>
</dbReference>
<dbReference type="SUPFAM" id="SSF47027">
    <property type="entry name" value="Acyl-CoA binding protein"/>
    <property type="match status" value="1"/>
</dbReference>
<name>F4PPJ5_CACFS</name>
<dbReference type="PRINTS" id="PR00689">
    <property type="entry name" value="ACOABINDINGP"/>
</dbReference>
<dbReference type="KEGG" id="dfa:DFA_04426"/>
<feature type="region of interest" description="Disordered" evidence="5">
    <location>
        <begin position="108"/>
        <end position="158"/>
    </location>
</feature>
<reference evidence="8" key="1">
    <citation type="journal article" date="2011" name="Genome Res.">
        <title>Phylogeny-wide analysis of social amoeba genomes highlights ancient origins for complex intercellular communication.</title>
        <authorList>
            <person name="Heidel A.J."/>
            <person name="Lawal H.M."/>
            <person name="Felder M."/>
            <person name="Schilde C."/>
            <person name="Helps N.R."/>
            <person name="Tunggal B."/>
            <person name="Rivero F."/>
            <person name="John U."/>
            <person name="Schleicher M."/>
            <person name="Eichinger L."/>
            <person name="Platzer M."/>
            <person name="Noegel A.A."/>
            <person name="Schaap P."/>
            <person name="Gloeckner G."/>
        </authorList>
    </citation>
    <scope>NUCLEOTIDE SEQUENCE [LARGE SCALE GENOMIC DNA]</scope>
    <source>
        <strain evidence="8">SH3</strain>
    </source>
</reference>
<evidence type="ECO:0000256" key="4">
    <source>
        <dbReference type="PROSITE-ProRule" id="PRU00023"/>
    </source>
</evidence>
<dbReference type="OMA" id="ARSKWQA"/>
<protein>
    <submittedName>
        <fullName evidence="7">Ankyrin repeat-containing protein</fullName>
    </submittedName>
</protein>
<evidence type="ECO:0000259" key="6">
    <source>
        <dbReference type="PROSITE" id="PS51228"/>
    </source>
</evidence>
<dbReference type="InterPro" id="IPR035984">
    <property type="entry name" value="Acyl-CoA-binding_sf"/>
</dbReference>
<dbReference type="OrthoDB" id="4567at2759"/>
<dbReference type="PROSITE" id="PS50297">
    <property type="entry name" value="ANK_REP_REGION"/>
    <property type="match status" value="2"/>
</dbReference>
<evidence type="ECO:0000256" key="5">
    <source>
        <dbReference type="SAM" id="MobiDB-lite"/>
    </source>
</evidence>
<dbReference type="Pfam" id="PF00887">
    <property type="entry name" value="ACBP"/>
    <property type="match status" value="1"/>
</dbReference>
<organism evidence="7 8">
    <name type="scientific">Cavenderia fasciculata</name>
    <name type="common">Slime mold</name>
    <name type="synonym">Dictyostelium fasciculatum</name>
    <dbReference type="NCBI Taxonomy" id="261658"/>
    <lineage>
        <taxon>Eukaryota</taxon>
        <taxon>Amoebozoa</taxon>
        <taxon>Evosea</taxon>
        <taxon>Eumycetozoa</taxon>
        <taxon>Dictyostelia</taxon>
        <taxon>Acytosteliales</taxon>
        <taxon>Cavenderiaceae</taxon>
        <taxon>Cavenderia</taxon>
    </lineage>
</organism>
<dbReference type="SMART" id="SM00248">
    <property type="entry name" value="ANK"/>
    <property type="match status" value="3"/>
</dbReference>
<dbReference type="RefSeq" id="XP_004360159.1">
    <property type="nucleotide sequence ID" value="XM_004360102.1"/>
</dbReference>
<dbReference type="STRING" id="1054147.F4PPJ5"/>
<dbReference type="Proteomes" id="UP000007797">
    <property type="component" value="Unassembled WGS sequence"/>
</dbReference>
<evidence type="ECO:0000256" key="3">
    <source>
        <dbReference type="ARBA" id="ARBA00023121"/>
    </source>
</evidence>
<dbReference type="InterPro" id="IPR036770">
    <property type="entry name" value="Ankyrin_rpt-contain_sf"/>
</dbReference>
<dbReference type="GeneID" id="14874255"/>